<protein>
    <submittedName>
        <fullName evidence="2">PadR family transcriptional regulator</fullName>
    </submittedName>
</protein>
<reference evidence="2 3" key="2">
    <citation type="submission" date="2019-09" db="EMBL/GenBank/DDBJ databases">
        <authorList>
            <person name="Jin C."/>
        </authorList>
    </citation>
    <scope>NUCLEOTIDE SEQUENCE [LARGE SCALE GENOMIC DNA]</scope>
    <source>
        <strain evidence="2 3">AN110305</strain>
    </source>
</reference>
<gene>
    <name evidence="2" type="ORF">F0L68_35235</name>
</gene>
<evidence type="ECO:0000313" key="2">
    <source>
        <dbReference type="EMBL" id="KAA2252569.1"/>
    </source>
</evidence>
<dbReference type="SUPFAM" id="SSF46785">
    <property type="entry name" value="Winged helix' DNA-binding domain"/>
    <property type="match status" value="1"/>
</dbReference>
<dbReference type="PANTHER" id="PTHR43252">
    <property type="entry name" value="TRANSCRIPTIONAL REGULATOR YQJI"/>
    <property type="match status" value="1"/>
</dbReference>
<dbReference type="InterPro" id="IPR005149">
    <property type="entry name" value="Tscrpt_reg_PadR_N"/>
</dbReference>
<accession>A0A5B2WQ49</accession>
<organism evidence="2 3">
    <name type="scientific">Solihabitans fulvus</name>
    <dbReference type="NCBI Taxonomy" id="1892852"/>
    <lineage>
        <taxon>Bacteria</taxon>
        <taxon>Bacillati</taxon>
        <taxon>Actinomycetota</taxon>
        <taxon>Actinomycetes</taxon>
        <taxon>Pseudonocardiales</taxon>
        <taxon>Pseudonocardiaceae</taxon>
        <taxon>Solihabitans</taxon>
    </lineage>
</organism>
<dbReference type="InterPro" id="IPR036388">
    <property type="entry name" value="WH-like_DNA-bd_sf"/>
</dbReference>
<sequence length="189" mass="21952">MSRVDERRDRLPATGWAVLGVLSHAEELSGYDVKKWADHVVAFFYVSPALSQIYGELRRLEELGYVVSRAAPQDELRNKRLYRITEPGREALRHWVNHAPVDPTVLKHNLAMRVWLGHLADQDRLRDLAERHVAETERALGEVRTSLLRSQDRPAWSYPVTVLRWCERYYRSELALTRELLTDLGEAPN</sequence>
<evidence type="ECO:0000259" key="1">
    <source>
        <dbReference type="Pfam" id="PF03551"/>
    </source>
</evidence>
<keyword evidence="3" id="KW-1185">Reference proteome</keyword>
<proteinExistence type="predicted"/>
<dbReference type="Proteomes" id="UP000323454">
    <property type="component" value="Unassembled WGS sequence"/>
</dbReference>
<dbReference type="Pfam" id="PF03551">
    <property type="entry name" value="PadR"/>
    <property type="match status" value="1"/>
</dbReference>
<name>A0A5B2WQ49_9PSEU</name>
<evidence type="ECO:0000313" key="3">
    <source>
        <dbReference type="Proteomes" id="UP000323454"/>
    </source>
</evidence>
<comment type="caution">
    <text evidence="2">The sequence shown here is derived from an EMBL/GenBank/DDBJ whole genome shotgun (WGS) entry which is preliminary data.</text>
</comment>
<dbReference type="EMBL" id="VUOB01000074">
    <property type="protein sequence ID" value="KAA2252569.1"/>
    <property type="molecule type" value="Genomic_DNA"/>
</dbReference>
<feature type="domain" description="Transcription regulator PadR N-terminal" evidence="1">
    <location>
        <begin position="18"/>
        <end position="93"/>
    </location>
</feature>
<dbReference type="PANTHER" id="PTHR43252:SF6">
    <property type="entry name" value="NEGATIVE TRANSCRIPTION REGULATOR PADR"/>
    <property type="match status" value="1"/>
</dbReference>
<dbReference type="Gene3D" id="1.10.10.10">
    <property type="entry name" value="Winged helix-like DNA-binding domain superfamily/Winged helix DNA-binding domain"/>
    <property type="match status" value="1"/>
</dbReference>
<reference evidence="2 3" key="1">
    <citation type="submission" date="2019-09" db="EMBL/GenBank/DDBJ databases">
        <title>Goodfellowia gen. nov., a new genus of the Pseudonocardineae related to Actinoalloteichus, containing Goodfellowia coeruleoviolacea gen. nov., comb. nov. gen. nov., comb. nov.</title>
        <authorList>
            <person name="Labeda D."/>
        </authorList>
    </citation>
    <scope>NUCLEOTIDE SEQUENCE [LARGE SCALE GENOMIC DNA]</scope>
    <source>
        <strain evidence="2 3">AN110305</strain>
    </source>
</reference>
<dbReference type="InterPro" id="IPR036390">
    <property type="entry name" value="WH_DNA-bd_sf"/>
</dbReference>
<dbReference type="AlphaFoldDB" id="A0A5B2WQ49"/>
<dbReference type="OrthoDB" id="3746369at2"/>